<dbReference type="InterPro" id="IPR001647">
    <property type="entry name" value="HTH_TetR"/>
</dbReference>
<dbReference type="Proteomes" id="UP001142292">
    <property type="component" value="Unassembled WGS sequence"/>
</dbReference>
<reference evidence="6" key="1">
    <citation type="journal article" date="2014" name="Int. J. Syst. Evol. Microbiol.">
        <title>Complete genome of a new Firmicutes species belonging to the dominant human colonic microbiota ('Ruminococcus bicirculans') reveals two chromosomes and a selective capacity to utilize plant glucans.</title>
        <authorList>
            <consortium name="NISC Comparative Sequencing Program"/>
            <person name="Wegmann U."/>
            <person name="Louis P."/>
            <person name="Goesmann A."/>
            <person name="Henrissat B."/>
            <person name="Duncan S.H."/>
            <person name="Flint H.J."/>
        </authorList>
    </citation>
    <scope>NUCLEOTIDE SEQUENCE</scope>
    <source>
        <strain evidence="6">VKM Ac-1246</strain>
    </source>
</reference>
<evidence type="ECO:0000259" key="5">
    <source>
        <dbReference type="PROSITE" id="PS50977"/>
    </source>
</evidence>
<dbReference type="InterPro" id="IPR036271">
    <property type="entry name" value="Tet_transcr_reg_TetR-rel_C_sf"/>
</dbReference>
<reference evidence="6" key="2">
    <citation type="submission" date="2023-01" db="EMBL/GenBank/DDBJ databases">
        <authorList>
            <person name="Sun Q."/>
            <person name="Evtushenko L."/>
        </authorList>
    </citation>
    <scope>NUCLEOTIDE SEQUENCE</scope>
    <source>
        <strain evidence="6">VKM Ac-1246</strain>
    </source>
</reference>
<sequence length="260" mass="28329">MESGVNTFRRDQGMMEAMSSDLIPRLWGKSPAGRRGPKPALSAAQIVEAAYVIADDQGLAAVSMARVAEEVGCSPMALYRHVKNKDELLILLADRISAELTPPPRDLGWREGLAAWMRAQVDLALSKPWFLDLPLGSALPGPRRLAWLDLGFYYLRDVTLPADEKLAILGIVSQYALGEARIEVDAARQPENPYEAFEQTLVTYADPERFPNLMGVMAGWEPSPPGGELESDDASAFGQSLLMAGIAAHIERHLSSGDSK</sequence>
<protein>
    <submittedName>
        <fullName evidence="6">TetR family transcriptional regulator</fullName>
    </submittedName>
</protein>
<proteinExistence type="predicted"/>
<keyword evidence="7" id="KW-1185">Reference proteome</keyword>
<evidence type="ECO:0000256" key="2">
    <source>
        <dbReference type="ARBA" id="ARBA00023125"/>
    </source>
</evidence>
<keyword evidence="1" id="KW-0805">Transcription regulation</keyword>
<dbReference type="PRINTS" id="PR00455">
    <property type="entry name" value="HTHTETR"/>
</dbReference>
<dbReference type="Gene3D" id="1.10.357.10">
    <property type="entry name" value="Tetracycline Repressor, domain 2"/>
    <property type="match status" value="1"/>
</dbReference>
<gene>
    <name evidence="6" type="ORF">GCM10017579_26760</name>
</gene>
<dbReference type="InterPro" id="IPR009057">
    <property type="entry name" value="Homeodomain-like_sf"/>
</dbReference>
<evidence type="ECO:0000313" key="6">
    <source>
        <dbReference type="EMBL" id="GLJ68640.1"/>
    </source>
</evidence>
<dbReference type="PANTHER" id="PTHR30055:SF151">
    <property type="entry name" value="TRANSCRIPTIONAL REGULATORY PROTEIN"/>
    <property type="match status" value="1"/>
</dbReference>
<organism evidence="6 7">
    <name type="scientific">Nocardioides luteus</name>
    <dbReference type="NCBI Taxonomy" id="1844"/>
    <lineage>
        <taxon>Bacteria</taxon>
        <taxon>Bacillati</taxon>
        <taxon>Actinomycetota</taxon>
        <taxon>Actinomycetes</taxon>
        <taxon>Propionibacteriales</taxon>
        <taxon>Nocardioidaceae</taxon>
        <taxon>Nocardioides</taxon>
    </lineage>
</organism>
<dbReference type="InterPro" id="IPR004111">
    <property type="entry name" value="Repressor_TetR_C"/>
</dbReference>
<name>A0ABQ5SYF9_9ACTN</name>
<evidence type="ECO:0000313" key="7">
    <source>
        <dbReference type="Proteomes" id="UP001142292"/>
    </source>
</evidence>
<dbReference type="Pfam" id="PF02909">
    <property type="entry name" value="TetR_C_1"/>
    <property type="match status" value="1"/>
</dbReference>
<evidence type="ECO:0000256" key="3">
    <source>
        <dbReference type="ARBA" id="ARBA00023163"/>
    </source>
</evidence>
<evidence type="ECO:0000256" key="4">
    <source>
        <dbReference type="PROSITE-ProRule" id="PRU00335"/>
    </source>
</evidence>
<dbReference type="PROSITE" id="PS50977">
    <property type="entry name" value="HTH_TETR_2"/>
    <property type="match status" value="1"/>
</dbReference>
<keyword evidence="3" id="KW-0804">Transcription</keyword>
<feature type="DNA-binding region" description="H-T-H motif" evidence="4">
    <location>
        <begin position="63"/>
        <end position="82"/>
    </location>
</feature>
<dbReference type="SUPFAM" id="SSF48498">
    <property type="entry name" value="Tetracyclin repressor-like, C-terminal domain"/>
    <property type="match status" value="1"/>
</dbReference>
<dbReference type="InterPro" id="IPR050109">
    <property type="entry name" value="HTH-type_TetR-like_transc_reg"/>
</dbReference>
<comment type="caution">
    <text evidence="6">The sequence shown here is derived from an EMBL/GenBank/DDBJ whole genome shotgun (WGS) entry which is preliminary data.</text>
</comment>
<feature type="domain" description="HTH tetR-type" evidence="5">
    <location>
        <begin position="40"/>
        <end position="100"/>
    </location>
</feature>
<dbReference type="EMBL" id="BSEL01000005">
    <property type="protein sequence ID" value="GLJ68640.1"/>
    <property type="molecule type" value="Genomic_DNA"/>
</dbReference>
<dbReference type="PANTHER" id="PTHR30055">
    <property type="entry name" value="HTH-TYPE TRANSCRIPTIONAL REGULATOR RUTR"/>
    <property type="match status" value="1"/>
</dbReference>
<evidence type="ECO:0000256" key="1">
    <source>
        <dbReference type="ARBA" id="ARBA00023015"/>
    </source>
</evidence>
<dbReference type="Pfam" id="PF00440">
    <property type="entry name" value="TetR_N"/>
    <property type="match status" value="1"/>
</dbReference>
<dbReference type="Gene3D" id="1.10.10.60">
    <property type="entry name" value="Homeodomain-like"/>
    <property type="match status" value="1"/>
</dbReference>
<dbReference type="SUPFAM" id="SSF46689">
    <property type="entry name" value="Homeodomain-like"/>
    <property type="match status" value="1"/>
</dbReference>
<keyword evidence="2 4" id="KW-0238">DNA-binding</keyword>
<accession>A0ABQ5SYF9</accession>